<dbReference type="EMBL" id="UPPP01000105">
    <property type="protein sequence ID" value="VBB09134.1"/>
    <property type="molecule type" value="Genomic_DNA"/>
</dbReference>
<keyword evidence="2" id="KW-1185">Reference proteome</keyword>
<sequence>MILRDLVRTLVAHRLQGVVVMLKGDEGVAGTIREIVDDLLILTNFAGTLTYVPLKKITQLRFSCTPTTAFSSTVTASTVNLGFEEIVNNHLETYRRLLTGTATGDLTGTIGIVQDASTNAANLTLQVGYQSSTITLTQSSVGNHLLISFAGLIAATTPNFSGIFHILRGVGTFAGTIGGGTFGGTSDLSGGFTGTVSGLICPASVV</sequence>
<accession>A0A498RC82</accession>
<proteinExistence type="predicted"/>
<dbReference type="RefSeq" id="WP_122629946.1">
    <property type="nucleotide sequence ID" value="NZ_UPPP01000105.1"/>
</dbReference>
<organism evidence="1 2">
    <name type="scientific">Lucifera butyrica</name>
    <dbReference type="NCBI Taxonomy" id="1351585"/>
    <lineage>
        <taxon>Bacteria</taxon>
        <taxon>Bacillati</taxon>
        <taxon>Bacillota</taxon>
        <taxon>Negativicutes</taxon>
        <taxon>Veillonellales</taxon>
        <taxon>Veillonellaceae</taxon>
        <taxon>Lucifera</taxon>
    </lineage>
</organism>
<dbReference type="AlphaFoldDB" id="A0A498RC82"/>
<protein>
    <submittedName>
        <fullName evidence="1">Uncharacterized protein</fullName>
    </submittedName>
</protein>
<evidence type="ECO:0000313" key="1">
    <source>
        <dbReference type="EMBL" id="VBB09134.1"/>
    </source>
</evidence>
<dbReference type="Proteomes" id="UP000277811">
    <property type="component" value="Unassembled WGS sequence"/>
</dbReference>
<name>A0A498RC82_9FIRM</name>
<gene>
    <name evidence="1" type="ORF">LUCI_4420</name>
</gene>
<reference evidence="1 2" key="1">
    <citation type="submission" date="2018-06" db="EMBL/GenBank/DDBJ databases">
        <authorList>
            <person name="Strepis N."/>
        </authorList>
    </citation>
    <scope>NUCLEOTIDE SEQUENCE [LARGE SCALE GENOMIC DNA]</scope>
    <source>
        <strain evidence="1">LUCI</strain>
    </source>
</reference>
<evidence type="ECO:0000313" key="2">
    <source>
        <dbReference type="Proteomes" id="UP000277811"/>
    </source>
</evidence>